<dbReference type="PANTHER" id="PTHR24055">
    <property type="entry name" value="MITOGEN-ACTIVATED PROTEIN KINASE"/>
    <property type="match status" value="1"/>
</dbReference>
<evidence type="ECO:0000256" key="4">
    <source>
        <dbReference type="ARBA" id="ARBA00022553"/>
    </source>
</evidence>
<evidence type="ECO:0000256" key="6">
    <source>
        <dbReference type="ARBA" id="ARBA00022741"/>
    </source>
</evidence>
<evidence type="ECO:0000256" key="8">
    <source>
        <dbReference type="ARBA" id="ARBA00022840"/>
    </source>
</evidence>
<comment type="catalytic activity">
    <reaction evidence="11">
        <text>L-seryl-[protein] + ATP = O-phospho-L-seryl-[protein] + ADP + H(+)</text>
        <dbReference type="Rhea" id="RHEA:17989"/>
        <dbReference type="Rhea" id="RHEA-COMP:9863"/>
        <dbReference type="Rhea" id="RHEA-COMP:11604"/>
        <dbReference type="ChEBI" id="CHEBI:15378"/>
        <dbReference type="ChEBI" id="CHEBI:29999"/>
        <dbReference type="ChEBI" id="CHEBI:30616"/>
        <dbReference type="ChEBI" id="CHEBI:83421"/>
        <dbReference type="ChEBI" id="CHEBI:456216"/>
        <dbReference type="EC" id="2.7.11.24"/>
    </reaction>
</comment>
<dbReference type="Proteomes" id="UP001642260">
    <property type="component" value="Unassembled WGS sequence"/>
</dbReference>
<name>A0ABC8JV50_ERUVS</name>
<dbReference type="SMART" id="SM00220">
    <property type="entry name" value="S_TKc"/>
    <property type="match status" value="1"/>
</dbReference>
<evidence type="ECO:0000313" key="14">
    <source>
        <dbReference type="Proteomes" id="UP001642260"/>
    </source>
</evidence>
<dbReference type="PROSITE" id="PS50011">
    <property type="entry name" value="PROTEIN_KINASE_DOM"/>
    <property type="match status" value="1"/>
</dbReference>
<evidence type="ECO:0000256" key="2">
    <source>
        <dbReference type="ARBA" id="ARBA00012411"/>
    </source>
</evidence>
<reference evidence="13 14" key="1">
    <citation type="submission" date="2022-03" db="EMBL/GenBank/DDBJ databases">
        <authorList>
            <person name="Macdonald S."/>
            <person name="Ahmed S."/>
            <person name="Newling K."/>
        </authorList>
    </citation>
    <scope>NUCLEOTIDE SEQUENCE [LARGE SCALE GENOMIC DNA]</scope>
</reference>
<keyword evidence="4" id="KW-0597">Phosphoprotein</keyword>
<keyword evidence="6" id="KW-0547">Nucleotide-binding</keyword>
<evidence type="ECO:0000256" key="5">
    <source>
        <dbReference type="ARBA" id="ARBA00022679"/>
    </source>
</evidence>
<dbReference type="InterPro" id="IPR008271">
    <property type="entry name" value="Ser/Thr_kinase_AS"/>
</dbReference>
<evidence type="ECO:0000256" key="9">
    <source>
        <dbReference type="ARBA" id="ARBA00023306"/>
    </source>
</evidence>
<keyword evidence="5" id="KW-0808">Transferase</keyword>
<keyword evidence="8" id="KW-0067">ATP-binding</keyword>
<evidence type="ECO:0000256" key="7">
    <source>
        <dbReference type="ARBA" id="ARBA00022777"/>
    </source>
</evidence>
<dbReference type="InterPro" id="IPR011009">
    <property type="entry name" value="Kinase-like_dom_sf"/>
</dbReference>
<accession>A0ABC8JV50</accession>
<protein>
    <recommendedName>
        <fullName evidence="2">mitogen-activated protein kinase</fullName>
        <ecNumber evidence="2">2.7.11.24</ecNumber>
    </recommendedName>
</protein>
<gene>
    <name evidence="13" type="ORF">ERUC_LOCUS15791</name>
</gene>
<feature type="domain" description="Protein kinase" evidence="12">
    <location>
        <begin position="27"/>
        <end position="312"/>
    </location>
</feature>
<organism evidence="13 14">
    <name type="scientific">Eruca vesicaria subsp. sativa</name>
    <name type="common">Garden rocket</name>
    <name type="synonym">Eruca sativa</name>
    <dbReference type="NCBI Taxonomy" id="29727"/>
    <lineage>
        <taxon>Eukaryota</taxon>
        <taxon>Viridiplantae</taxon>
        <taxon>Streptophyta</taxon>
        <taxon>Embryophyta</taxon>
        <taxon>Tracheophyta</taxon>
        <taxon>Spermatophyta</taxon>
        <taxon>Magnoliopsida</taxon>
        <taxon>eudicotyledons</taxon>
        <taxon>Gunneridae</taxon>
        <taxon>Pentapetalae</taxon>
        <taxon>rosids</taxon>
        <taxon>malvids</taxon>
        <taxon>Brassicales</taxon>
        <taxon>Brassicaceae</taxon>
        <taxon>Brassiceae</taxon>
        <taxon>Eruca</taxon>
    </lineage>
</organism>
<dbReference type="PRINTS" id="PR01771">
    <property type="entry name" value="ERK3ERK4MAPK"/>
</dbReference>
<proteinExistence type="inferred from homology"/>
<evidence type="ECO:0000256" key="11">
    <source>
        <dbReference type="ARBA" id="ARBA00048312"/>
    </source>
</evidence>
<dbReference type="GO" id="GO:0004707">
    <property type="term" value="F:MAP kinase activity"/>
    <property type="evidence" value="ECO:0007669"/>
    <property type="project" value="UniProtKB-EC"/>
</dbReference>
<evidence type="ECO:0000313" key="13">
    <source>
        <dbReference type="EMBL" id="CAH8342111.1"/>
    </source>
</evidence>
<dbReference type="FunFam" id="3.30.200.20:FF:000046">
    <property type="entry name" value="Mitogen-activated protein kinase"/>
    <property type="match status" value="1"/>
</dbReference>
<dbReference type="Pfam" id="PF00069">
    <property type="entry name" value="Pkinase"/>
    <property type="match status" value="1"/>
</dbReference>
<dbReference type="PROSITE" id="PS00108">
    <property type="entry name" value="PROTEIN_KINASE_ST"/>
    <property type="match status" value="1"/>
</dbReference>
<comment type="similarity">
    <text evidence="1">Belongs to the protein kinase superfamily. CMGC Ser/Thr protein kinase family. MAP kinase subfamily.</text>
</comment>
<dbReference type="EC" id="2.7.11.24" evidence="2"/>
<dbReference type="Gene3D" id="1.10.510.10">
    <property type="entry name" value="Transferase(Phosphotransferase) domain 1"/>
    <property type="match status" value="1"/>
</dbReference>
<dbReference type="InterPro" id="IPR000719">
    <property type="entry name" value="Prot_kinase_dom"/>
</dbReference>
<keyword evidence="7" id="KW-0418">Kinase</keyword>
<comment type="caution">
    <text evidence="13">The sequence shown here is derived from an EMBL/GenBank/DDBJ whole genome shotgun (WGS) entry which is preliminary data.</text>
</comment>
<dbReference type="AlphaFoldDB" id="A0ABC8JV50"/>
<dbReference type="Gene3D" id="3.30.200.20">
    <property type="entry name" value="Phosphorylase Kinase, domain 1"/>
    <property type="match status" value="1"/>
</dbReference>
<evidence type="ECO:0000256" key="10">
    <source>
        <dbReference type="ARBA" id="ARBA00047592"/>
    </source>
</evidence>
<comment type="catalytic activity">
    <reaction evidence="10">
        <text>L-threonyl-[protein] + ATP = O-phospho-L-threonyl-[protein] + ADP + H(+)</text>
        <dbReference type="Rhea" id="RHEA:46608"/>
        <dbReference type="Rhea" id="RHEA-COMP:11060"/>
        <dbReference type="Rhea" id="RHEA-COMP:11605"/>
        <dbReference type="ChEBI" id="CHEBI:15378"/>
        <dbReference type="ChEBI" id="CHEBI:30013"/>
        <dbReference type="ChEBI" id="CHEBI:30616"/>
        <dbReference type="ChEBI" id="CHEBI:61977"/>
        <dbReference type="ChEBI" id="CHEBI:456216"/>
        <dbReference type="EC" id="2.7.11.24"/>
    </reaction>
</comment>
<dbReference type="InterPro" id="IPR008350">
    <property type="entry name" value="MAPK_ERK3/4"/>
</dbReference>
<evidence type="ECO:0000259" key="12">
    <source>
        <dbReference type="PROSITE" id="PS50011"/>
    </source>
</evidence>
<dbReference type="FunFam" id="1.10.510.10:FF:000013">
    <property type="entry name" value="Mitogen-activated protein kinase"/>
    <property type="match status" value="1"/>
</dbReference>
<dbReference type="InterPro" id="IPR050117">
    <property type="entry name" value="MAPK"/>
</dbReference>
<keyword evidence="9" id="KW-0131">Cell cycle</keyword>
<dbReference type="SUPFAM" id="SSF56112">
    <property type="entry name" value="Protein kinase-like (PK-like)"/>
    <property type="match status" value="1"/>
</dbReference>
<evidence type="ECO:0000256" key="3">
    <source>
        <dbReference type="ARBA" id="ARBA00022527"/>
    </source>
</evidence>
<dbReference type="GO" id="GO:0005524">
    <property type="term" value="F:ATP binding"/>
    <property type="evidence" value="ECO:0007669"/>
    <property type="project" value="UniProtKB-KW"/>
</dbReference>
<keyword evidence="3" id="KW-0723">Serine/threonine-protein kinase</keyword>
<keyword evidence="14" id="KW-1185">Reference proteome</keyword>
<sequence>METILKDDEYVQYNISGNIFEVPAKYKPPIMTLGRGGDGLVCSAVNSETNETVAIKKIMHACENRIHAKRTLREIKLLRHLKHENIVEIKDIIVPPQRYAFEDVYITYEMMDSDLHKVITSNEKLTKDHYQYFLYQILRGLKYIHSANVLHRDLKPSNLLVNVNCELKICDFGLARAASETHAMTAYVATRWYRAPELLLNSSAYTKAIDMWSVGCIFFELVTGRPLFPGRDHDHQLRLILEMIGSPTEYDIGSLNDNAKKYLRQLPWFDGQSFYNKLPNVPYSAIDLMEKMLKFDPRQRISVEDALAHPYLETLHDITDEPICKTPFSIDLEEHPLTLEQIKELIYLEALAFNAEPATVDEEEWLCLGRNS</sequence>
<evidence type="ECO:0000256" key="1">
    <source>
        <dbReference type="ARBA" id="ARBA00008832"/>
    </source>
</evidence>
<dbReference type="EMBL" id="CAKOAT010147599">
    <property type="protein sequence ID" value="CAH8342111.1"/>
    <property type="molecule type" value="Genomic_DNA"/>
</dbReference>